<evidence type="ECO:0000259" key="9">
    <source>
        <dbReference type="PROSITE" id="PS50893"/>
    </source>
</evidence>
<dbReference type="SUPFAM" id="SSF52540">
    <property type="entry name" value="P-loop containing nucleoside triphosphate hydrolases"/>
    <property type="match status" value="1"/>
</dbReference>
<dbReference type="Pfam" id="PF00005">
    <property type="entry name" value="ABC_tran"/>
    <property type="match status" value="1"/>
</dbReference>
<evidence type="ECO:0000313" key="11">
    <source>
        <dbReference type="Proteomes" id="UP000005481"/>
    </source>
</evidence>
<dbReference type="PANTHER" id="PTHR43553:SF24">
    <property type="entry name" value="ENERGY-COUPLING FACTOR TRANSPORTER ATP-BINDING PROTEIN ECFA1"/>
    <property type="match status" value="1"/>
</dbReference>
<protein>
    <submittedName>
        <fullName evidence="10">ABC transporter, ATP-binding protein</fullName>
    </submittedName>
</protein>
<keyword evidence="3" id="KW-0813">Transport</keyword>
<reference evidence="10 11" key="1">
    <citation type="submission" date="2011-08" db="EMBL/GenBank/DDBJ databases">
        <authorList>
            <person name="Weinstock G."/>
            <person name="Sodergren E."/>
            <person name="Clifton S."/>
            <person name="Fulton L."/>
            <person name="Fulton B."/>
            <person name="Courtney L."/>
            <person name="Fronick C."/>
            <person name="Harrison M."/>
            <person name="Strong C."/>
            <person name="Farmer C."/>
            <person name="Delahaunty K."/>
            <person name="Markovic C."/>
            <person name="Hall O."/>
            <person name="Minx P."/>
            <person name="Tomlinson C."/>
            <person name="Mitreva M."/>
            <person name="Hou S."/>
            <person name="Chen J."/>
            <person name="Wollam A."/>
            <person name="Pepin K.H."/>
            <person name="Johnson M."/>
            <person name="Bhonagiri V."/>
            <person name="Zhang X."/>
            <person name="Suruliraj S."/>
            <person name="Warren W."/>
            <person name="Chinwalla A."/>
            <person name="Mardis E.R."/>
            <person name="Wilson R.K."/>
        </authorList>
    </citation>
    <scope>NUCLEOTIDE SEQUENCE [LARGE SCALE GENOMIC DNA]</scope>
    <source>
        <strain evidence="10 11">F0357</strain>
    </source>
</reference>
<dbReference type="CDD" id="cd03225">
    <property type="entry name" value="ABC_cobalt_CbiO_domain1"/>
    <property type="match status" value="1"/>
</dbReference>
<dbReference type="InterPro" id="IPR027417">
    <property type="entry name" value="P-loop_NTPase"/>
</dbReference>
<keyword evidence="11" id="KW-1185">Reference proteome</keyword>
<dbReference type="InterPro" id="IPR015856">
    <property type="entry name" value="ABC_transpr_CbiO/EcfA_su"/>
</dbReference>
<dbReference type="InterPro" id="IPR003439">
    <property type="entry name" value="ABC_transporter-like_ATP-bd"/>
</dbReference>
<accession>G9YFH7</accession>
<evidence type="ECO:0000256" key="7">
    <source>
        <dbReference type="ARBA" id="ARBA00022967"/>
    </source>
</evidence>
<evidence type="ECO:0000256" key="6">
    <source>
        <dbReference type="ARBA" id="ARBA00022840"/>
    </source>
</evidence>
<dbReference type="AlphaFoldDB" id="G9YFH7"/>
<dbReference type="EMBL" id="AGCJ01000012">
    <property type="protein sequence ID" value="EHM43144.1"/>
    <property type="molecule type" value="Genomic_DNA"/>
</dbReference>
<comment type="similarity">
    <text evidence="2">Belongs to the ABC transporter superfamily.</text>
</comment>
<dbReference type="GO" id="GO:0043190">
    <property type="term" value="C:ATP-binding cassette (ABC) transporter complex"/>
    <property type="evidence" value="ECO:0007669"/>
    <property type="project" value="TreeGrafter"/>
</dbReference>
<evidence type="ECO:0000256" key="1">
    <source>
        <dbReference type="ARBA" id="ARBA00004202"/>
    </source>
</evidence>
<dbReference type="PROSITE" id="PS50893">
    <property type="entry name" value="ABC_TRANSPORTER_2"/>
    <property type="match status" value="1"/>
</dbReference>
<dbReference type="HOGENOM" id="CLU_000604_1_22_9"/>
<dbReference type="GO" id="GO:0005524">
    <property type="term" value="F:ATP binding"/>
    <property type="evidence" value="ECO:0007669"/>
    <property type="project" value="UniProtKB-KW"/>
</dbReference>
<dbReference type="Proteomes" id="UP000005481">
    <property type="component" value="Unassembled WGS sequence"/>
</dbReference>
<evidence type="ECO:0000256" key="3">
    <source>
        <dbReference type="ARBA" id="ARBA00022448"/>
    </source>
</evidence>
<name>G9YFH7_9FIRM</name>
<comment type="subcellular location">
    <subcellularLocation>
        <location evidence="1">Cell membrane</location>
        <topology evidence="1">Peripheral membrane protein</topology>
    </subcellularLocation>
</comment>
<evidence type="ECO:0000256" key="2">
    <source>
        <dbReference type="ARBA" id="ARBA00005417"/>
    </source>
</evidence>
<keyword evidence="4" id="KW-1003">Cell membrane</keyword>
<evidence type="ECO:0000313" key="10">
    <source>
        <dbReference type="EMBL" id="EHM43144.1"/>
    </source>
</evidence>
<dbReference type="InterPro" id="IPR003593">
    <property type="entry name" value="AAA+_ATPase"/>
</dbReference>
<gene>
    <name evidence="10" type="ORF">HMPREF0080_00389</name>
</gene>
<dbReference type="Gene3D" id="3.40.50.300">
    <property type="entry name" value="P-loop containing nucleotide triphosphate hydrolases"/>
    <property type="match status" value="1"/>
</dbReference>
<dbReference type="GO" id="GO:0042626">
    <property type="term" value="F:ATPase-coupled transmembrane transporter activity"/>
    <property type="evidence" value="ECO:0007669"/>
    <property type="project" value="TreeGrafter"/>
</dbReference>
<keyword evidence="8" id="KW-0472">Membrane</keyword>
<keyword evidence="5" id="KW-0547">Nucleotide-binding</keyword>
<evidence type="ECO:0000256" key="8">
    <source>
        <dbReference type="ARBA" id="ARBA00023136"/>
    </source>
</evidence>
<dbReference type="GO" id="GO:0016887">
    <property type="term" value="F:ATP hydrolysis activity"/>
    <property type="evidence" value="ECO:0007669"/>
    <property type="project" value="InterPro"/>
</dbReference>
<dbReference type="eggNOG" id="COG1122">
    <property type="taxonomic scope" value="Bacteria"/>
</dbReference>
<feature type="domain" description="ABC transporter" evidence="9">
    <location>
        <begin position="23"/>
        <end position="256"/>
    </location>
</feature>
<evidence type="ECO:0000256" key="5">
    <source>
        <dbReference type="ARBA" id="ARBA00022741"/>
    </source>
</evidence>
<dbReference type="FunFam" id="3.40.50.300:FF:000224">
    <property type="entry name" value="Energy-coupling factor transporter ATP-binding protein EcfA"/>
    <property type="match status" value="1"/>
</dbReference>
<comment type="caution">
    <text evidence="10">The sequence shown here is derived from an EMBL/GenBank/DDBJ whole genome shotgun (WGS) entry which is preliminary data.</text>
</comment>
<keyword evidence="7" id="KW-1278">Translocase</keyword>
<dbReference type="PATRIC" id="fig|861450.3.peg.371"/>
<proteinExistence type="inferred from homology"/>
<keyword evidence="6 10" id="KW-0067">ATP-binding</keyword>
<evidence type="ECO:0000256" key="4">
    <source>
        <dbReference type="ARBA" id="ARBA00022475"/>
    </source>
</evidence>
<dbReference type="STRING" id="861450.HMPREF0080_00389"/>
<dbReference type="PANTHER" id="PTHR43553">
    <property type="entry name" value="HEAVY METAL TRANSPORTER"/>
    <property type="match status" value="1"/>
</dbReference>
<dbReference type="SMART" id="SM00382">
    <property type="entry name" value="AAA"/>
    <property type="match status" value="1"/>
</dbReference>
<dbReference type="InterPro" id="IPR050095">
    <property type="entry name" value="ECF_ABC_transporter_ATP-bd"/>
</dbReference>
<sequence length="293" mass="32512">MTFRPYSYNRDERFLFMWREKMLELRDVSFAYNNAVPVLENLNIQVREGEFIGLGGRNGSGKTTVTRLFMGLEKPTGGFVYIDGRDVTEEKAARRSKSIGYVFQRPERQMFRPTVAKEIAYGPEQAGHAAADVKIAVETAMAATGLAGLADAYPPNLNRSEKQRVAIASALAMKTRYIILDEPTSGQDNADKKMLMELLKALNKQGITILLITHDMDILAEYCSRVIVIGNRTKAFDGGPEELFTKRDDLYELGLSRPVSVTLSMAVPGLPYCPTMAAFREALLSHAGGNKIC</sequence>
<organism evidence="10 11">
    <name type="scientific">Anaeroglobus geminatus F0357</name>
    <dbReference type="NCBI Taxonomy" id="861450"/>
    <lineage>
        <taxon>Bacteria</taxon>
        <taxon>Bacillati</taxon>
        <taxon>Bacillota</taxon>
        <taxon>Negativicutes</taxon>
        <taxon>Veillonellales</taxon>
        <taxon>Veillonellaceae</taxon>
        <taxon>Anaeroglobus</taxon>
    </lineage>
</organism>